<evidence type="ECO:0000256" key="2">
    <source>
        <dbReference type="ARBA" id="ARBA00022771"/>
    </source>
</evidence>
<evidence type="ECO:0000259" key="6">
    <source>
        <dbReference type="PROSITE" id="PS50966"/>
    </source>
</evidence>
<keyword evidence="1" id="KW-0479">Metal-binding</keyword>
<feature type="compositionally biased region" description="Low complexity" evidence="5">
    <location>
        <begin position="157"/>
        <end position="167"/>
    </location>
</feature>
<feature type="compositionally biased region" description="Acidic residues" evidence="5">
    <location>
        <begin position="293"/>
        <end position="304"/>
    </location>
</feature>
<evidence type="ECO:0000256" key="3">
    <source>
        <dbReference type="ARBA" id="ARBA00022833"/>
    </source>
</evidence>
<feature type="compositionally biased region" description="Low complexity" evidence="5">
    <location>
        <begin position="903"/>
        <end position="920"/>
    </location>
</feature>
<feature type="domain" description="SWIM-type" evidence="6">
    <location>
        <begin position="745"/>
        <end position="779"/>
    </location>
</feature>
<dbReference type="Pfam" id="PF03108">
    <property type="entry name" value="DBD_Tnp_Mut"/>
    <property type="match status" value="1"/>
</dbReference>
<dbReference type="InterPro" id="IPR006564">
    <property type="entry name" value="Znf_PMZ"/>
</dbReference>
<dbReference type="PANTHER" id="PTHR31973:SF197">
    <property type="entry name" value="SWIM-TYPE DOMAIN-CONTAINING PROTEIN"/>
    <property type="match status" value="1"/>
</dbReference>
<dbReference type="Pfam" id="PF26130">
    <property type="entry name" value="PB1-like"/>
    <property type="match status" value="1"/>
</dbReference>
<feature type="region of interest" description="Disordered" evidence="5">
    <location>
        <begin position="149"/>
        <end position="312"/>
    </location>
</feature>
<evidence type="ECO:0000256" key="5">
    <source>
        <dbReference type="SAM" id="MobiDB-lite"/>
    </source>
</evidence>
<dbReference type="Pfam" id="PF10551">
    <property type="entry name" value="MULE"/>
    <property type="match status" value="1"/>
</dbReference>
<feature type="compositionally biased region" description="Basic residues" evidence="5">
    <location>
        <begin position="828"/>
        <end position="838"/>
    </location>
</feature>
<feature type="compositionally biased region" description="Polar residues" evidence="5">
    <location>
        <begin position="921"/>
        <end position="934"/>
    </location>
</feature>
<feature type="compositionally biased region" description="Basic and acidic residues" evidence="5">
    <location>
        <begin position="240"/>
        <end position="257"/>
    </location>
</feature>
<dbReference type="PROSITE" id="PS50966">
    <property type="entry name" value="ZF_SWIM"/>
    <property type="match status" value="1"/>
</dbReference>
<keyword evidence="3" id="KW-0862">Zinc</keyword>
<evidence type="ECO:0000313" key="8">
    <source>
        <dbReference type="Proteomes" id="UP000826656"/>
    </source>
</evidence>
<comment type="caution">
    <text evidence="7">The sequence shown here is derived from an EMBL/GenBank/DDBJ whole genome shotgun (WGS) entry which is preliminary data.</text>
</comment>
<dbReference type="Pfam" id="PF04434">
    <property type="entry name" value="SWIM"/>
    <property type="match status" value="1"/>
</dbReference>
<dbReference type="EMBL" id="JAIVGD010000013">
    <property type="protein sequence ID" value="KAH0763688.1"/>
    <property type="molecule type" value="Genomic_DNA"/>
</dbReference>
<evidence type="ECO:0000256" key="4">
    <source>
        <dbReference type="PROSITE-ProRule" id="PRU00325"/>
    </source>
</evidence>
<evidence type="ECO:0000313" key="7">
    <source>
        <dbReference type="EMBL" id="KAH0763688.1"/>
    </source>
</evidence>
<name>A0ABQ7VK41_SOLTU</name>
<feature type="region of interest" description="Disordered" evidence="5">
    <location>
        <begin position="1023"/>
        <end position="1051"/>
    </location>
</feature>
<feature type="region of interest" description="Disordered" evidence="5">
    <location>
        <begin position="819"/>
        <end position="964"/>
    </location>
</feature>
<dbReference type="SMART" id="SM00575">
    <property type="entry name" value="ZnF_PMZ"/>
    <property type="match status" value="1"/>
</dbReference>
<dbReference type="PANTHER" id="PTHR31973">
    <property type="entry name" value="POLYPROTEIN, PUTATIVE-RELATED"/>
    <property type="match status" value="1"/>
</dbReference>
<feature type="compositionally biased region" description="Low complexity" evidence="5">
    <location>
        <begin position="883"/>
        <end position="895"/>
    </location>
</feature>
<dbReference type="InterPro" id="IPR058594">
    <property type="entry name" value="PB1-like_dom_pln"/>
</dbReference>
<keyword evidence="8" id="KW-1185">Reference proteome</keyword>
<accession>A0ABQ7VK41</accession>
<organism evidence="7 8">
    <name type="scientific">Solanum tuberosum</name>
    <name type="common">Potato</name>
    <dbReference type="NCBI Taxonomy" id="4113"/>
    <lineage>
        <taxon>Eukaryota</taxon>
        <taxon>Viridiplantae</taxon>
        <taxon>Streptophyta</taxon>
        <taxon>Embryophyta</taxon>
        <taxon>Tracheophyta</taxon>
        <taxon>Spermatophyta</taxon>
        <taxon>Magnoliopsida</taxon>
        <taxon>eudicotyledons</taxon>
        <taxon>Gunneridae</taxon>
        <taxon>Pentapetalae</taxon>
        <taxon>asterids</taxon>
        <taxon>lamiids</taxon>
        <taxon>Solanales</taxon>
        <taxon>Solanaceae</taxon>
        <taxon>Solanoideae</taxon>
        <taxon>Solaneae</taxon>
        <taxon>Solanum</taxon>
    </lineage>
</organism>
<dbReference type="Proteomes" id="UP000826656">
    <property type="component" value="Unassembled WGS sequence"/>
</dbReference>
<sequence>MSFELITLRFYHGGVIKIEKKEYKGKPYHGGGVYEFLDVDIDRLSYFELRDCLKELGYEPGQCVLYVKLPRSTAMLEIKSDYDTTLIAECLSHGDILDCFVCHFVADPVLVPPLLEYGESGVGEGASQNSGPNASFNAELEPTYEAQENATHEAQENASNLASNPAPAYAPAPIHPSTDPTLDHVHPSSDPIPDPVHPSNEQDSDRESLNGGGFNGSDVDDELRSFREEKSKRKRRKRGERAPLPDHVKLGTEKKGPDVGYDESTGGNRNNLEGKLAGDEPYYPSDEAASFETDPDAFSDDEEEVQQRERVKPRRRKKVNRVVFDASSQKVVWELGLVFENVNEFRSAVTKYAVAEHVAIEMYINEPTRVRVRCTVGCPWVLFASFDSRTDNFVVKTYNPVHKCDPTNRNKLCNSKFLSSHYSERIKEQPDIRIFEFQGLIKKELDLYVGRTVCRRARNKVLQELMGDYVLEFGRILDYKDELLRTNPGSTCVVKLHEETFEKGRKMFQGFYICFDAMKKSFLAGCRRCIGLDGCFLKGVSKGQLLVAVCKDGNNQMLPLAWAVVEVENKFTWAWFVKLLKEDLQLGDGTDLTIISDMQKGLEIAITDHLPNVEHRMCARHILANWSKRWRGLERKKCFWRCARSTFEAELKDNISYMKRLDNNMAECFNSWILAARHKTIITMLEEIRVKMMKRIGQMREFCNTWICDISPMAMKVLQDNTAKSMKCSIEWNSDTGYEVLHGPYRHVVDIQRQICSCRAWMLKGIPCPHAIAAIHHRKLDPINYISHWYNRETYMKTYNYFIQPVMNLKMWPESQNISVIPPPVRKMPGRPSKKRKKEQGETSKTGKLSKRGIEMSCSTCHNKGHNKRKCPLGAPASGTNFTAGPSSRPAAGPSSRPPSGPAAPSSRPSSGPAAAPTSTQTVVPATAPTSTQIAGPRATPNAPTERGRGRPKGSTEKGSVASRTRMVGMGALHTQSGATIINPGMPSERFRNVKSSAVVTGDLGHKPPCGVKWKGKQAMASSQLEEMRGRKQMETRSKAVHLSLESSNEI</sequence>
<keyword evidence="2 4" id="KW-0863">Zinc-finger</keyword>
<evidence type="ECO:0000256" key="1">
    <source>
        <dbReference type="ARBA" id="ARBA00022723"/>
    </source>
</evidence>
<feature type="compositionally biased region" description="Basic and acidic residues" evidence="5">
    <location>
        <begin position="222"/>
        <end position="231"/>
    </location>
</feature>
<reference evidence="7 8" key="1">
    <citation type="journal article" date="2021" name="bioRxiv">
        <title>Chromosome-scale and haplotype-resolved genome assembly of a tetraploid potato cultivar.</title>
        <authorList>
            <person name="Sun H."/>
            <person name="Jiao W.-B."/>
            <person name="Krause K."/>
            <person name="Campoy J.A."/>
            <person name="Goel M."/>
            <person name="Folz-Donahue K."/>
            <person name="Kukat C."/>
            <person name="Huettel B."/>
            <person name="Schneeberger K."/>
        </authorList>
    </citation>
    <scope>NUCLEOTIDE SEQUENCE [LARGE SCALE GENOMIC DNA]</scope>
    <source>
        <strain evidence="7">SolTubOtavaFocal</strain>
        <tissue evidence="7">Leaves</tissue>
    </source>
</reference>
<proteinExistence type="predicted"/>
<dbReference type="InterPro" id="IPR018289">
    <property type="entry name" value="MULE_transposase_dom"/>
</dbReference>
<dbReference type="InterPro" id="IPR007527">
    <property type="entry name" value="Znf_SWIM"/>
</dbReference>
<gene>
    <name evidence="7" type="ORF">KY290_019761</name>
</gene>
<feature type="compositionally biased region" description="Basic and acidic residues" evidence="5">
    <location>
        <begin position="1026"/>
        <end position="1038"/>
    </location>
</feature>
<dbReference type="InterPro" id="IPR004332">
    <property type="entry name" value="Transposase_MuDR"/>
</dbReference>
<protein>
    <recommendedName>
        <fullName evidence="6">SWIM-type domain-containing protein</fullName>
    </recommendedName>
</protein>